<proteinExistence type="predicted"/>
<reference evidence="5" key="1">
    <citation type="submission" date="2015-10" db="EMBL/GenBank/DDBJ databases">
        <authorList>
            <person name="Regsiter A."/>
            <person name="william w."/>
        </authorList>
    </citation>
    <scope>NUCLEOTIDE SEQUENCE [LARGE SCALE GENOMIC DNA]</scope>
</reference>
<dbReference type="GO" id="GO:0016787">
    <property type="term" value="F:hydrolase activity"/>
    <property type="evidence" value="ECO:0007669"/>
    <property type="project" value="UniProtKB-KW"/>
</dbReference>
<dbReference type="SUPFAM" id="SSF53474">
    <property type="entry name" value="alpha/beta-Hydrolases"/>
    <property type="match status" value="1"/>
</dbReference>
<dbReference type="OrthoDB" id="9795555at2"/>
<keyword evidence="1" id="KW-0732">Signal</keyword>
<dbReference type="RefSeq" id="WP_072717833.1">
    <property type="nucleotide sequence ID" value="NZ_LN889782.1"/>
</dbReference>
<dbReference type="Pfam" id="PF02230">
    <property type="entry name" value="Abhydrolase_2"/>
    <property type="match status" value="1"/>
</dbReference>
<feature type="domain" description="Phospholipase/carboxylesterase/thioesterase" evidence="3">
    <location>
        <begin position="115"/>
        <end position="215"/>
    </location>
</feature>
<dbReference type="InterPro" id="IPR029058">
    <property type="entry name" value="AB_hydrolase_fold"/>
</dbReference>
<dbReference type="Gene3D" id="3.40.50.1820">
    <property type="entry name" value="alpha/beta hydrolase"/>
    <property type="match status" value="1"/>
</dbReference>
<protein>
    <submittedName>
        <fullName evidence="4">Phospholipase/Carboxylesterase</fullName>
    </submittedName>
</protein>
<dbReference type="InterPro" id="IPR003140">
    <property type="entry name" value="PLipase/COase/thioEstase"/>
</dbReference>
<gene>
    <name evidence="4" type="ORF">PL9214290473</name>
</gene>
<evidence type="ECO:0000313" key="5">
    <source>
        <dbReference type="Proteomes" id="UP000184315"/>
    </source>
</evidence>
<evidence type="ECO:0000259" key="3">
    <source>
        <dbReference type="Pfam" id="PF02230"/>
    </source>
</evidence>
<dbReference type="Proteomes" id="UP000184315">
    <property type="component" value="Unassembled WGS sequence"/>
</dbReference>
<dbReference type="PANTHER" id="PTHR43037:SF5">
    <property type="entry name" value="FERULOYL ESTERASE"/>
    <property type="match status" value="1"/>
</dbReference>
<dbReference type="AlphaFoldDB" id="A0A1J1LFW0"/>
<keyword evidence="2" id="KW-0378">Hydrolase</keyword>
<evidence type="ECO:0000313" key="4">
    <source>
        <dbReference type="EMBL" id="CUR30882.1"/>
    </source>
</evidence>
<accession>A0A1J1LFW0</accession>
<dbReference type="STRING" id="671072.PL9214290473"/>
<dbReference type="InterPro" id="IPR050955">
    <property type="entry name" value="Plant_Biomass_Hydrol_Est"/>
</dbReference>
<name>A0A1J1LFW0_9CYAN</name>
<organism evidence="4 5">
    <name type="scientific">Planktothrix tepida PCC 9214</name>
    <dbReference type="NCBI Taxonomy" id="671072"/>
    <lineage>
        <taxon>Bacteria</taxon>
        <taxon>Bacillati</taxon>
        <taxon>Cyanobacteriota</taxon>
        <taxon>Cyanophyceae</taxon>
        <taxon>Oscillatoriophycideae</taxon>
        <taxon>Oscillatoriales</taxon>
        <taxon>Microcoleaceae</taxon>
        <taxon>Planktothrix</taxon>
    </lineage>
</organism>
<evidence type="ECO:0000256" key="2">
    <source>
        <dbReference type="ARBA" id="ARBA00022801"/>
    </source>
</evidence>
<keyword evidence="5" id="KW-1185">Reference proteome</keyword>
<sequence length="227" mass="24655">MNPSTQTGYLSARPLKPNHSNKLGLYPLNLDKTRDGLVFIPVSYHPAQPAPFILMLHGAGSNSQAGITPFLPLAESQGLILLAIDSRRQTWDRLRGTFSVDLAFMDLALSQVLSNYNIDSSHLAIAGFSDGATYALSVGLTNGNLFSHIMAFSPGFMAPAGLCGTPRLFISHGTEDQVLPIQSCSRRIVPQIQQAGYEIVYQEFPGGHTIPPHIVLNVLKWFKPPSS</sequence>
<evidence type="ECO:0000256" key="1">
    <source>
        <dbReference type="ARBA" id="ARBA00022729"/>
    </source>
</evidence>
<dbReference type="EMBL" id="CZDF01000132">
    <property type="protein sequence ID" value="CUR30882.1"/>
    <property type="molecule type" value="Genomic_DNA"/>
</dbReference>
<dbReference type="PANTHER" id="PTHR43037">
    <property type="entry name" value="UNNAMED PRODUCT-RELATED"/>
    <property type="match status" value="1"/>
</dbReference>